<dbReference type="PANTHER" id="PTHR20916">
    <property type="entry name" value="CYSTEINE AND GLYCINE-RICH PROTEIN 2 BINDING PROTEIN"/>
    <property type="match status" value="1"/>
</dbReference>
<protein>
    <submittedName>
        <fullName evidence="2">Uncharacterized protein</fullName>
    </submittedName>
</protein>
<feature type="compositionally biased region" description="Low complexity" evidence="1">
    <location>
        <begin position="330"/>
        <end position="357"/>
    </location>
</feature>
<reference evidence="2 3" key="1">
    <citation type="submission" date="2020-08" db="EMBL/GenBank/DDBJ databases">
        <authorList>
            <person name="Newling K."/>
            <person name="Davey J."/>
            <person name="Forrester S."/>
        </authorList>
    </citation>
    <scope>NUCLEOTIDE SEQUENCE [LARGE SCALE GENOMIC DNA]</scope>
    <source>
        <strain evidence="3">Crithidia deanei Carvalho (ATCC PRA-265)</strain>
    </source>
</reference>
<dbReference type="EMBL" id="LR877158">
    <property type="protein sequence ID" value="CAD2219652.1"/>
    <property type="molecule type" value="Genomic_DNA"/>
</dbReference>
<accession>A0A7G2CN64</accession>
<feature type="region of interest" description="Disordered" evidence="1">
    <location>
        <begin position="233"/>
        <end position="302"/>
    </location>
</feature>
<dbReference type="PANTHER" id="PTHR20916:SF18">
    <property type="entry name" value="IPT_TIG DOMAIN-CONTAINING PROTEIN"/>
    <property type="match status" value="1"/>
</dbReference>
<dbReference type="Proteomes" id="UP000515908">
    <property type="component" value="Chromosome 14"/>
</dbReference>
<feature type="compositionally biased region" description="Polar residues" evidence="1">
    <location>
        <begin position="264"/>
        <end position="282"/>
    </location>
</feature>
<evidence type="ECO:0000313" key="2">
    <source>
        <dbReference type="EMBL" id="CAD2219652.1"/>
    </source>
</evidence>
<feature type="region of interest" description="Disordered" evidence="1">
    <location>
        <begin position="1"/>
        <end position="51"/>
    </location>
</feature>
<feature type="compositionally biased region" description="Polar residues" evidence="1">
    <location>
        <begin position="82"/>
        <end position="92"/>
    </location>
</feature>
<feature type="region of interest" description="Disordered" evidence="1">
    <location>
        <begin position="330"/>
        <end position="392"/>
    </location>
</feature>
<feature type="compositionally biased region" description="Low complexity" evidence="1">
    <location>
        <begin position="237"/>
        <end position="259"/>
    </location>
</feature>
<dbReference type="AlphaFoldDB" id="A0A7G2CN64"/>
<feature type="region of interest" description="Disordered" evidence="1">
    <location>
        <begin position="162"/>
        <end position="206"/>
    </location>
</feature>
<keyword evidence="3" id="KW-1185">Reference proteome</keyword>
<feature type="compositionally biased region" description="Polar residues" evidence="1">
    <location>
        <begin position="176"/>
        <end position="186"/>
    </location>
</feature>
<gene>
    <name evidence="2" type="ORF">ADEAN_000716100</name>
</gene>
<name>A0A7G2CN64_9TRYP</name>
<sequence length="392" mass="42711">MSIDALNDNVNGRKVSLNQPQQQTTFKHDNTTNYRNNNNNSNRGNPPPKGWRETLDLGNVEELSIRIGGELISGGARAPKVNTPTVNREATSPPNPPPVIAHVDPTHSTDVKKAKPRGKTMQHRPYEGGVSISLPENTPSIQYSPHTYTPCEAVKPVICRRSSQSSPRCTHVASGHTDTGNSSPTSPGLAERAPRPLPPPQGQCYRANMLTGFYSGNEEPPLIVPQSLQRPAPRVENANNNTNTNPPNSNTNNDNWNHNRQPPCYNQNNNGRPMNGYPSGQGTPRHLNLSSPRGGRSGNFPPKMNIECFNQVQPFVPVWGYAPPTGGDSNANSANYNNSYNHTPNNNNNSNSNNYSRNSEHITTGAVQHTAAHSGPNRPPCPDQTPTQECTE</sequence>
<evidence type="ECO:0000313" key="3">
    <source>
        <dbReference type="Proteomes" id="UP000515908"/>
    </source>
</evidence>
<dbReference type="VEuPathDB" id="TriTrypDB:ADEAN_000716100"/>
<feature type="compositionally biased region" description="Polar residues" evidence="1">
    <location>
        <begin position="16"/>
        <end position="25"/>
    </location>
</feature>
<proteinExistence type="predicted"/>
<feature type="compositionally biased region" description="Basic and acidic residues" evidence="1">
    <location>
        <begin position="104"/>
        <end position="113"/>
    </location>
</feature>
<organism evidence="2 3">
    <name type="scientific">Angomonas deanei</name>
    <dbReference type="NCBI Taxonomy" id="59799"/>
    <lineage>
        <taxon>Eukaryota</taxon>
        <taxon>Discoba</taxon>
        <taxon>Euglenozoa</taxon>
        <taxon>Kinetoplastea</taxon>
        <taxon>Metakinetoplastina</taxon>
        <taxon>Trypanosomatida</taxon>
        <taxon>Trypanosomatidae</taxon>
        <taxon>Strigomonadinae</taxon>
        <taxon>Angomonas</taxon>
    </lineage>
</organism>
<evidence type="ECO:0000256" key="1">
    <source>
        <dbReference type="SAM" id="MobiDB-lite"/>
    </source>
</evidence>
<feature type="compositionally biased region" description="Low complexity" evidence="1">
    <location>
        <begin position="31"/>
        <end position="44"/>
    </location>
</feature>
<feature type="region of interest" description="Disordered" evidence="1">
    <location>
        <begin position="76"/>
        <end position="138"/>
    </location>
</feature>